<evidence type="ECO:0000313" key="1">
    <source>
        <dbReference type="EMBL" id="GBG85555.1"/>
    </source>
</evidence>
<organism evidence="1 2">
    <name type="scientific">Chara braunii</name>
    <name type="common">Braun's stonewort</name>
    <dbReference type="NCBI Taxonomy" id="69332"/>
    <lineage>
        <taxon>Eukaryota</taxon>
        <taxon>Viridiplantae</taxon>
        <taxon>Streptophyta</taxon>
        <taxon>Charophyceae</taxon>
        <taxon>Charales</taxon>
        <taxon>Characeae</taxon>
        <taxon>Chara</taxon>
    </lineage>
</organism>
<name>A0A388LTG9_CHABU</name>
<reference evidence="1 2" key="1">
    <citation type="journal article" date="2018" name="Cell">
        <title>The Chara Genome: Secondary Complexity and Implications for Plant Terrestrialization.</title>
        <authorList>
            <person name="Nishiyama T."/>
            <person name="Sakayama H."/>
            <person name="Vries J.D."/>
            <person name="Buschmann H."/>
            <person name="Saint-Marcoux D."/>
            <person name="Ullrich K.K."/>
            <person name="Haas F.B."/>
            <person name="Vanderstraeten L."/>
            <person name="Becker D."/>
            <person name="Lang D."/>
            <person name="Vosolsobe S."/>
            <person name="Rombauts S."/>
            <person name="Wilhelmsson P.K.I."/>
            <person name="Janitza P."/>
            <person name="Kern R."/>
            <person name="Heyl A."/>
            <person name="Rumpler F."/>
            <person name="Villalobos L.I.A.C."/>
            <person name="Clay J.M."/>
            <person name="Skokan R."/>
            <person name="Toyoda A."/>
            <person name="Suzuki Y."/>
            <person name="Kagoshima H."/>
            <person name="Schijlen E."/>
            <person name="Tajeshwar N."/>
            <person name="Catarino B."/>
            <person name="Hetherington A.J."/>
            <person name="Saltykova A."/>
            <person name="Bonnot C."/>
            <person name="Breuninger H."/>
            <person name="Symeonidi A."/>
            <person name="Radhakrishnan G.V."/>
            <person name="Van Nieuwerburgh F."/>
            <person name="Deforce D."/>
            <person name="Chang C."/>
            <person name="Karol K.G."/>
            <person name="Hedrich R."/>
            <person name="Ulvskov P."/>
            <person name="Glockner G."/>
            <person name="Delwiche C.F."/>
            <person name="Petrasek J."/>
            <person name="Van de Peer Y."/>
            <person name="Friml J."/>
            <person name="Beilby M."/>
            <person name="Dolan L."/>
            <person name="Kohara Y."/>
            <person name="Sugano S."/>
            <person name="Fujiyama A."/>
            <person name="Delaux P.-M."/>
            <person name="Quint M."/>
            <person name="TheiBen G."/>
            <person name="Hagemann M."/>
            <person name="Harholt J."/>
            <person name="Dunand C."/>
            <person name="Zachgo S."/>
            <person name="Langdale J."/>
            <person name="Maumus F."/>
            <person name="Straeten D.V.D."/>
            <person name="Gould S.B."/>
            <person name="Rensing S.A."/>
        </authorList>
    </citation>
    <scope>NUCLEOTIDE SEQUENCE [LARGE SCALE GENOMIC DNA]</scope>
    <source>
        <strain evidence="1 2">S276</strain>
    </source>
</reference>
<dbReference type="AlphaFoldDB" id="A0A388LTG9"/>
<accession>A0A388LTG9</accession>
<dbReference type="EMBL" id="BFEA01000523">
    <property type="protein sequence ID" value="GBG85555.1"/>
    <property type="molecule type" value="Genomic_DNA"/>
</dbReference>
<protein>
    <submittedName>
        <fullName evidence="1">Uncharacterized protein</fullName>
    </submittedName>
</protein>
<dbReference type="Gramene" id="GBG85555">
    <property type="protein sequence ID" value="GBG85555"/>
    <property type="gene ID" value="CBR_g40193"/>
</dbReference>
<comment type="caution">
    <text evidence="1">The sequence shown here is derived from an EMBL/GenBank/DDBJ whole genome shotgun (WGS) entry which is preliminary data.</text>
</comment>
<keyword evidence="2" id="KW-1185">Reference proteome</keyword>
<proteinExistence type="predicted"/>
<evidence type="ECO:0000313" key="2">
    <source>
        <dbReference type="Proteomes" id="UP000265515"/>
    </source>
</evidence>
<dbReference type="Proteomes" id="UP000265515">
    <property type="component" value="Unassembled WGS sequence"/>
</dbReference>
<sequence>MPFYWHMGGTLGSWVVFTMRNEATYGNKLTLLSYLCIQLAGWHAPIRDGHIWTERTKICCPCRVFCQHAGGAQCQNCFSSFAGWESFVGRQGF</sequence>
<gene>
    <name evidence="1" type="ORF">CBR_g40193</name>
</gene>